<evidence type="ECO:0000256" key="2">
    <source>
        <dbReference type="ARBA" id="ARBA00022679"/>
    </source>
</evidence>
<dbReference type="EC" id="2.1.-.-" evidence="5"/>
<keyword evidence="3" id="KW-0949">S-adenosyl-L-methionine</keyword>
<evidence type="ECO:0000259" key="4">
    <source>
        <dbReference type="Pfam" id="PF13649"/>
    </source>
</evidence>
<dbReference type="Proteomes" id="UP001235744">
    <property type="component" value="Chromosome"/>
</dbReference>
<dbReference type="Gene3D" id="3.40.50.150">
    <property type="entry name" value="Vaccinia Virus protein VP39"/>
    <property type="match status" value="1"/>
</dbReference>
<dbReference type="SUPFAM" id="SSF53335">
    <property type="entry name" value="S-adenosyl-L-methionine-dependent methyltransferases"/>
    <property type="match status" value="1"/>
</dbReference>
<organism evidence="5 6">
    <name type="scientific">Streptomyces poriferorum</name>
    <dbReference type="NCBI Taxonomy" id="2798799"/>
    <lineage>
        <taxon>Bacteria</taxon>
        <taxon>Bacillati</taxon>
        <taxon>Actinomycetota</taxon>
        <taxon>Actinomycetes</taxon>
        <taxon>Kitasatosporales</taxon>
        <taxon>Streptomycetaceae</taxon>
        <taxon>Streptomyces</taxon>
    </lineage>
</organism>
<evidence type="ECO:0000256" key="3">
    <source>
        <dbReference type="ARBA" id="ARBA00022691"/>
    </source>
</evidence>
<evidence type="ECO:0000313" key="5">
    <source>
        <dbReference type="EMBL" id="WLQ55113.1"/>
    </source>
</evidence>
<dbReference type="RefSeq" id="WP_306105981.1">
    <property type="nucleotide sequence ID" value="NZ_CP120988.1"/>
</dbReference>
<proteinExistence type="predicted"/>
<dbReference type="PANTHER" id="PTHR43464:SF19">
    <property type="entry name" value="UBIQUINONE BIOSYNTHESIS O-METHYLTRANSFERASE, MITOCHONDRIAL"/>
    <property type="match status" value="1"/>
</dbReference>
<dbReference type="InterPro" id="IPR041698">
    <property type="entry name" value="Methyltransf_25"/>
</dbReference>
<keyword evidence="2 5" id="KW-0808">Transferase</keyword>
<reference evidence="5 6" key="1">
    <citation type="submission" date="2023-03" db="EMBL/GenBank/DDBJ databases">
        <title>Isolation and description of six Streptomyces strains from soil environments, able to metabolize different microbial glucans.</title>
        <authorList>
            <person name="Widen T."/>
            <person name="Larsbrink J."/>
        </authorList>
    </citation>
    <scope>NUCLEOTIDE SEQUENCE [LARGE SCALE GENOMIC DNA]</scope>
    <source>
        <strain evidence="5 6">Alt2</strain>
    </source>
</reference>
<sequence length="302" mass="31317">MTVAEAWNGPLGQHWAAHPDRYDAMLDGFDAALFDAAAIAAGDRVLDIGCGSGLTTRMAAQRAPAGRVTGVDISAPLVGRAGELTDAERFPQVDYRLGDAQTFAFEPGGYDLAISRGGVMFFADPVAAFTNIAGALRPGGRLAFICPQPAQPDGEERKALGLLASLLGRDHTAENAVATAMASLSDPERIHQVLGAAGFTDIGVTGVSADTCWGKDAADAVGFFVSRAPGLTVSDATRAAMTEALLPHESPRGVMLRAGVWVVTAHTGRRASRAGRDCADRAQGSCADGAQGLIRQESRDSP</sequence>
<protein>
    <submittedName>
        <fullName evidence="5">Class I SAM-dependent methyltransferase</fullName>
        <ecNumber evidence="5">2.1.-.-</ecNumber>
    </submittedName>
</protein>
<evidence type="ECO:0000256" key="1">
    <source>
        <dbReference type="ARBA" id="ARBA00022603"/>
    </source>
</evidence>
<keyword evidence="1 5" id="KW-0489">Methyltransferase</keyword>
<dbReference type="GO" id="GO:0008168">
    <property type="term" value="F:methyltransferase activity"/>
    <property type="evidence" value="ECO:0007669"/>
    <property type="project" value="UniProtKB-KW"/>
</dbReference>
<gene>
    <name evidence="5" type="ORF">P8A19_06530</name>
</gene>
<dbReference type="EMBL" id="CP120988">
    <property type="protein sequence ID" value="WLQ55113.1"/>
    <property type="molecule type" value="Genomic_DNA"/>
</dbReference>
<dbReference type="InterPro" id="IPR029063">
    <property type="entry name" value="SAM-dependent_MTases_sf"/>
</dbReference>
<accession>A0ABY9IIN1</accession>
<dbReference type="CDD" id="cd02440">
    <property type="entry name" value="AdoMet_MTases"/>
    <property type="match status" value="1"/>
</dbReference>
<name>A0ABY9IIN1_9ACTN</name>
<dbReference type="GO" id="GO:0032259">
    <property type="term" value="P:methylation"/>
    <property type="evidence" value="ECO:0007669"/>
    <property type="project" value="UniProtKB-KW"/>
</dbReference>
<dbReference type="Pfam" id="PF13649">
    <property type="entry name" value="Methyltransf_25"/>
    <property type="match status" value="1"/>
</dbReference>
<keyword evidence="6" id="KW-1185">Reference proteome</keyword>
<evidence type="ECO:0000313" key="6">
    <source>
        <dbReference type="Proteomes" id="UP001235744"/>
    </source>
</evidence>
<dbReference type="PANTHER" id="PTHR43464">
    <property type="entry name" value="METHYLTRANSFERASE"/>
    <property type="match status" value="1"/>
</dbReference>
<feature type="domain" description="Methyltransferase" evidence="4">
    <location>
        <begin position="45"/>
        <end position="140"/>
    </location>
</feature>